<feature type="transmembrane region" description="Helical" evidence="2">
    <location>
        <begin position="43"/>
        <end position="64"/>
    </location>
</feature>
<dbReference type="RefSeq" id="WP_376979376.1">
    <property type="nucleotide sequence ID" value="NZ_JBHLSV010000006.1"/>
</dbReference>
<proteinExistence type="predicted"/>
<feature type="domain" description="SLH" evidence="3">
    <location>
        <begin position="92"/>
        <end position="155"/>
    </location>
</feature>
<keyword evidence="2" id="KW-0812">Transmembrane</keyword>
<evidence type="ECO:0000313" key="4">
    <source>
        <dbReference type="EMBL" id="MFC0673642.1"/>
    </source>
</evidence>
<feature type="region of interest" description="Disordered" evidence="1">
    <location>
        <begin position="1"/>
        <end position="38"/>
    </location>
</feature>
<feature type="domain" description="SLH" evidence="3">
    <location>
        <begin position="220"/>
        <end position="293"/>
    </location>
</feature>
<evidence type="ECO:0000256" key="2">
    <source>
        <dbReference type="SAM" id="Phobius"/>
    </source>
</evidence>
<dbReference type="Proteomes" id="UP001589793">
    <property type="component" value="Unassembled WGS sequence"/>
</dbReference>
<dbReference type="EMBL" id="JBHLSV010000006">
    <property type="protein sequence ID" value="MFC0673642.1"/>
    <property type="molecule type" value="Genomic_DNA"/>
</dbReference>
<organism evidence="4 5">
    <name type="scientific">Brachybacterium hainanense</name>
    <dbReference type="NCBI Taxonomy" id="1541174"/>
    <lineage>
        <taxon>Bacteria</taxon>
        <taxon>Bacillati</taxon>
        <taxon>Actinomycetota</taxon>
        <taxon>Actinomycetes</taxon>
        <taxon>Micrococcales</taxon>
        <taxon>Dermabacteraceae</taxon>
        <taxon>Brachybacterium</taxon>
    </lineage>
</organism>
<keyword evidence="2" id="KW-1133">Transmembrane helix</keyword>
<dbReference type="Pfam" id="PF00395">
    <property type="entry name" value="SLH"/>
    <property type="match status" value="1"/>
</dbReference>
<feature type="region of interest" description="Disordered" evidence="1">
    <location>
        <begin position="67"/>
        <end position="101"/>
    </location>
</feature>
<keyword evidence="2" id="KW-0472">Membrane</keyword>
<accession>A0ABV6R9H8</accession>
<dbReference type="PROSITE" id="PS51272">
    <property type="entry name" value="SLH"/>
    <property type="match status" value="2"/>
</dbReference>
<evidence type="ECO:0000256" key="1">
    <source>
        <dbReference type="SAM" id="MobiDB-lite"/>
    </source>
</evidence>
<feature type="compositionally biased region" description="Low complexity" evidence="1">
    <location>
        <begin position="20"/>
        <end position="35"/>
    </location>
</feature>
<gene>
    <name evidence="4" type="ORF">ACFFF6_06715</name>
</gene>
<name>A0ABV6R9H8_9MICO</name>
<evidence type="ECO:0000313" key="5">
    <source>
        <dbReference type="Proteomes" id="UP001589793"/>
    </source>
</evidence>
<protein>
    <submittedName>
        <fullName evidence="4">S-layer homology domain-containing protein</fullName>
    </submittedName>
</protein>
<dbReference type="InterPro" id="IPR001119">
    <property type="entry name" value="SLH_dom"/>
</dbReference>
<keyword evidence="5" id="KW-1185">Reference proteome</keyword>
<reference evidence="4 5" key="1">
    <citation type="submission" date="2024-09" db="EMBL/GenBank/DDBJ databases">
        <authorList>
            <person name="Sun Q."/>
            <person name="Mori K."/>
        </authorList>
    </citation>
    <scope>NUCLEOTIDE SEQUENCE [LARGE SCALE GENOMIC DNA]</scope>
    <source>
        <strain evidence="4 5">CICC 10874</strain>
    </source>
</reference>
<evidence type="ECO:0000259" key="3">
    <source>
        <dbReference type="PROSITE" id="PS51272"/>
    </source>
</evidence>
<comment type="caution">
    <text evidence="4">The sequence shown here is derived from an EMBL/GenBank/DDBJ whole genome shotgun (WGS) entry which is preliminary data.</text>
</comment>
<sequence length="293" mass="29860">MAVMRRPVPPRIPGTDPTARSRAAEAAAPPAAPRSGTRISRRLAAAGIGAAALLPLGGVVAAALHGSTRAPQPAPRPTSAPRTAEAPTPTPDPPMFSDVGEDHPAREAIEWAAEEGLVPGGEDGIFAPDGAAVRGTLALALHRFAGAPETSLETPVFTDLPDGEEGQALQWTGTRGILWGDADLAVHGERELSRQDLAAALMSAFSGGLVAAGRAVDPASAAAFEDVPADDPATLPLRWASAAGALERSRIASDGTQLVNAMDPAPDVLVPDRAATRAELAVALHAMQELLTG</sequence>